<dbReference type="GO" id="GO:0004520">
    <property type="term" value="F:DNA endonuclease activity"/>
    <property type="evidence" value="ECO:0007669"/>
    <property type="project" value="TreeGrafter"/>
</dbReference>
<keyword evidence="4" id="KW-1185">Reference proteome</keyword>
<proteinExistence type="predicted"/>
<accession>A0AAE0HZ82</accession>
<evidence type="ECO:0000313" key="4">
    <source>
        <dbReference type="Proteomes" id="UP001283341"/>
    </source>
</evidence>
<reference evidence="3" key="1">
    <citation type="journal article" date="2023" name="Mol. Phylogenet. Evol.">
        <title>Genome-scale phylogeny and comparative genomics of the fungal order Sordariales.</title>
        <authorList>
            <person name="Hensen N."/>
            <person name="Bonometti L."/>
            <person name="Westerberg I."/>
            <person name="Brannstrom I.O."/>
            <person name="Guillou S."/>
            <person name="Cros-Aarteil S."/>
            <person name="Calhoun S."/>
            <person name="Haridas S."/>
            <person name="Kuo A."/>
            <person name="Mondo S."/>
            <person name="Pangilinan J."/>
            <person name="Riley R."/>
            <person name="LaButti K."/>
            <person name="Andreopoulos B."/>
            <person name="Lipzen A."/>
            <person name="Chen C."/>
            <person name="Yan M."/>
            <person name="Daum C."/>
            <person name="Ng V."/>
            <person name="Clum A."/>
            <person name="Steindorff A."/>
            <person name="Ohm R.A."/>
            <person name="Martin F."/>
            <person name="Silar P."/>
            <person name="Natvig D.O."/>
            <person name="Lalanne C."/>
            <person name="Gautier V."/>
            <person name="Ament-Velasquez S.L."/>
            <person name="Kruys A."/>
            <person name="Hutchinson M.I."/>
            <person name="Powell A.J."/>
            <person name="Barry K."/>
            <person name="Miller A.N."/>
            <person name="Grigoriev I.V."/>
            <person name="Debuchy R."/>
            <person name="Gladieux P."/>
            <person name="Hiltunen Thoren M."/>
            <person name="Johannesson H."/>
        </authorList>
    </citation>
    <scope>NUCLEOTIDE SEQUENCE</scope>
    <source>
        <strain evidence="3">CBS 118394</strain>
    </source>
</reference>
<gene>
    <name evidence="3" type="ORF">B0H66DRAFT_316486</name>
</gene>
<evidence type="ECO:0000259" key="2">
    <source>
        <dbReference type="Pfam" id="PF09159"/>
    </source>
</evidence>
<dbReference type="Proteomes" id="UP001283341">
    <property type="component" value="Unassembled WGS sequence"/>
</dbReference>
<feature type="region of interest" description="Disordered" evidence="1">
    <location>
        <begin position="103"/>
        <end position="134"/>
    </location>
</feature>
<dbReference type="Gene3D" id="3.30.420.10">
    <property type="entry name" value="Ribonuclease H-like superfamily/Ribonuclease H"/>
    <property type="match status" value="1"/>
</dbReference>
<dbReference type="InterPro" id="IPR015242">
    <property type="entry name" value="Ydc2_cat"/>
</dbReference>
<comment type="caution">
    <text evidence="3">The sequence shown here is derived from an EMBL/GenBank/DDBJ whole genome shotgun (WGS) entry which is preliminary data.</text>
</comment>
<feature type="compositionally biased region" description="Basic and acidic residues" evidence="1">
    <location>
        <begin position="548"/>
        <end position="570"/>
    </location>
</feature>
<dbReference type="GO" id="GO:0000402">
    <property type="term" value="F:crossed form four-way junction DNA binding"/>
    <property type="evidence" value="ECO:0007669"/>
    <property type="project" value="TreeGrafter"/>
</dbReference>
<evidence type="ECO:0000256" key="1">
    <source>
        <dbReference type="SAM" id="MobiDB-lite"/>
    </source>
</evidence>
<dbReference type="PANTHER" id="PTHR28072:SF1">
    <property type="entry name" value="CRUCIFORM CUTTING ENDONUCLEASE 1, MITOCHONDRIAL-RELATED"/>
    <property type="match status" value="1"/>
</dbReference>
<dbReference type="GO" id="GO:0070336">
    <property type="term" value="F:flap-structured DNA binding"/>
    <property type="evidence" value="ECO:0007669"/>
    <property type="project" value="TreeGrafter"/>
</dbReference>
<organism evidence="3 4">
    <name type="scientific">Apodospora peruviana</name>
    <dbReference type="NCBI Taxonomy" id="516989"/>
    <lineage>
        <taxon>Eukaryota</taxon>
        <taxon>Fungi</taxon>
        <taxon>Dikarya</taxon>
        <taxon>Ascomycota</taxon>
        <taxon>Pezizomycotina</taxon>
        <taxon>Sordariomycetes</taxon>
        <taxon>Sordariomycetidae</taxon>
        <taxon>Sordariales</taxon>
        <taxon>Lasiosphaeriaceae</taxon>
        <taxon>Apodospora</taxon>
    </lineage>
</organism>
<dbReference type="EMBL" id="JAUEDM010000006">
    <property type="protein sequence ID" value="KAK3314631.1"/>
    <property type="molecule type" value="Genomic_DNA"/>
</dbReference>
<feature type="compositionally biased region" description="Basic and acidic residues" evidence="1">
    <location>
        <begin position="103"/>
        <end position="116"/>
    </location>
</feature>
<feature type="domain" description="Mitochondrial resolvase Ydc2 catalytic" evidence="2">
    <location>
        <begin position="52"/>
        <end position="409"/>
    </location>
</feature>
<dbReference type="PANTHER" id="PTHR28072">
    <property type="entry name" value="CRUCIFORM CUTTING ENDONUCLEASE 1, MITOCHONDRIAL-RELATED"/>
    <property type="match status" value="1"/>
</dbReference>
<dbReference type="Pfam" id="PF09159">
    <property type="entry name" value="Ydc2-catalyt"/>
    <property type="match status" value="1"/>
</dbReference>
<dbReference type="GO" id="GO:0000403">
    <property type="term" value="F:Y-form DNA binding"/>
    <property type="evidence" value="ECO:0007669"/>
    <property type="project" value="TreeGrafter"/>
</dbReference>
<feature type="region of interest" description="Disordered" evidence="1">
    <location>
        <begin position="526"/>
        <end position="579"/>
    </location>
</feature>
<name>A0AAE0HZ82_9PEZI</name>
<protein>
    <submittedName>
        <fullName evidence="3">Mitochondrial resolvase Ydc2</fullName>
    </submittedName>
</protein>
<dbReference type="GO" id="GO:0005739">
    <property type="term" value="C:mitochondrion"/>
    <property type="evidence" value="ECO:0007669"/>
    <property type="project" value="TreeGrafter"/>
</dbReference>
<dbReference type="InterPro" id="IPR039197">
    <property type="entry name" value="Mrs1/Cce1"/>
</dbReference>
<dbReference type="AlphaFoldDB" id="A0AAE0HZ82"/>
<evidence type="ECO:0000313" key="3">
    <source>
        <dbReference type="EMBL" id="KAK3314631.1"/>
    </source>
</evidence>
<sequence>MLDKKAVKMSRDGLQALLGRCGLSKTGGKTQMHLRMRFAAKEFTPLPPDARVLSVDLGIRNLAYCILTPSKQPLKTEEPKDHHTIESKAPEGLLSAVKMRKETAARKKIEEEEAPGKDQNTTGSEAAEGLLSDDKMRILEAATGKIEEKEAPRGPPITYPDLNVDVSAWRRVTLTPSEELNMDGRASEIRSEDFTPSGMAGMALRLVRDHFLPLKPTHILLERQRYRSNGAQAVVEWTIRVNTLEAMIYAIVAAMQASGQWEGGKVVPVPPRRVGLWLLERLKSGQFEDIQARTAEAMESKDPEIISRAVTGREIVILTKKHKVHLLGDMMRNGTVLNFVGPDANETAWRYWQALPGTKRGRFTEPKGVEVRNPQDFDPKDKDWPSKWDDLADCLLQGLTWMEWQKNMEDAIKTKPWITSPENDPIMNRPVAAEQEEPVQEEDFLAEKQMYNLEADPKFELADVLLRTKRERETHKEYISNRKKRMQLEWEEGERKSKREVNRDFRIRKLMEKKEAYEKLGKTLLPNDKLSIPGKRKPSPPIPGPLLHSEKQKEEMKKSLASEMKHEHRWQGRGKVKRS</sequence>
<dbReference type="InterPro" id="IPR036397">
    <property type="entry name" value="RNaseH_sf"/>
</dbReference>
<dbReference type="SUPFAM" id="SSF53098">
    <property type="entry name" value="Ribonuclease H-like"/>
    <property type="match status" value="1"/>
</dbReference>
<dbReference type="InterPro" id="IPR012337">
    <property type="entry name" value="RNaseH-like_sf"/>
</dbReference>
<feature type="region of interest" description="Disordered" evidence="1">
    <location>
        <begin position="363"/>
        <end position="383"/>
    </location>
</feature>
<reference evidence="3" key="2">
    <citation type="submission" date="2023-06" db="EMBL/GenBank/DDBJ databases">
        <authorList>
            <consortium name="Lawrence Berkeley National Laboratory"/>
            <person name="Haridas S."/>
            <person name="Hensen N."/>
            <person name="Bonometti L."/>
            <person name="Westerberg I."/>
            <person name="Brannstrom I.O."/>
            <person name="Guillou S."/>
            <person name="Cros-Aarteil S."/>
            <person name="Calhoun S."/>
            <person name="Kuo A."/>
            <person name="Mondo S."/>
            <person name="Pangilinan J."/>
            <person name="Riley R."/>
            <person name="Labutti K."/>
            <person name="Andreopoulos B."/>
            <person name="Lipzen A."/>
            <person name="Chen C."/>
            <person name="Yanf M."/>
            <person name="Daum C."/>
            <person name="Ng V."/>
            <person name="Clum A."/>
            <person name="Steindorff A."/>
            <person name="Ohm R."/>
            <person name="Martin F."/>
            <person name="Silar P."/>
            <person name="Natvig D."/>
            <person name="Lalanne C."/>
            <person name="Gautier V."/>
            <person name="Ament-Velasquez S.L."/>
            <person name="Kruys A."/>
            <person name="Hutchinson M.I."/>
            <person name="Powell A.J."/>
            <person name="Barry K."/>
            <person name="Miller A.N."/>
            <person name="Grigoriev I.V."/>
            <person name="Debuchy R."/>
            <person name="Gladieux P."/>
            <person name="Thoren M.H."/>
            <person name="Johannesson H."/>
        </authorList>
    </citation>
    <scope>NUCLEOTIDE SEQUENCE</scope>
    <source>
        <strain evidence="3">CBS 118394</strain>
    </source>
</reference>